<evidence type="ECO:0000256" key="1">
    <source>
        <dbReference type="SAM" id="MobiDB-lite"/>
    </source>
</evidence>
<feature type="compositionally biased region" description="Low complexity" evidence="1">
    <location>
        <begin position="70"/>
        <end position="80"/>
    </location>
</feature>
<keyword evidence="3" id="KW-1185">Reference proteome</keyword>
<gene>
    <name evidence="2" type="ORF">CVT25_015601</name>
</gene>
<sequence>MANADLRLAHSRSSEISHAQSHIDRPAATFSPVQSDTNGQNPLGNPDAAKHSQDSSRSNTLTLTQPPTHSSLVYSHFSSSNPRTKETSFPNHSQPDKVIPSHIHTPSPAFSSIDKPGSYTNGSPVHSRISSSNSRTKETSLHNHSQPNKVVPSH</sequence>
<reference evidence="2 3" key="1">
    <citation type="journal article" date="2018" name="Evol. Lett.">
        <title>Horizontal gene cluster transfer increased hallucinogenic mushroom diversity.</title>
        <authorList>
            <person name="Reynolds H.T."/>
            <person name="Vijayakumar V."/>
            <person name="Gluck-Thaler E."/>
            <person name="Korotkin H.B."/>
            <person name="Matheny P.B."/>
            <person name="Slot J.C."/>
        </authorList>
    </citation>
    <scope>NUCLEOTIDE SEQUENCE [LARGE SCALE GENOMIC DNA]</scope>
    <source>
        <strain evidence="2 3">2631</strain>
    </source>
</reference>
<accession>A0A409WHQ3</accession>
<name>A0A409WHQ3_PSICY</name>
<dbReference type="InParanoid" id="A0A409WHQ3"/>
<feature type="compositionally biased region" description="Polar residues" evidence="1">
    <location>
        <begin position="118"/>
        <end position="134"/>
    </location>
</feature>
<feature type="compositionally biased region" description="Polar residues" evidence="1">
    <location>
        <begin position="31"/>
        <end position="43"/>
    </location>
</feature>
<feature type="non-terminal residue" evidence="2">
    <location>
        <position position="154"/>
    </location>
</feature>
<dbReference type="Proteomes" id="UP000283269">
    <property type="component" value="Unassembled WGS sequence"/>
</dbReference>
<evidence type="ECO:0000313" key="3">
    <source>
        <dbReference type="Proteomes" id="UP000283269"/>
    </source>
</evidence>
<evidence type="ECO:0000313" key="2">
    <source>
        <dbReference type="EMBL" id="PPQ78056.1"/>
    </source>
</evidence>
<feature type="compositionally biased region" description="Polar residues" evidence="1">
    <location>
        <begin position="55"/>
        <end position="69"/>
    </location>
</feature>
<dbReference type="EMBL" id="NHYD01003428">
    <property type="protein sequence ID" value="PPQ78056.1"/>
    <property type="molecule type" value="Genomic_DNA"/>
</dbReference>
<dbReference type="AlphaFoldDB" id="A0A409WHQ3"/>
<feature type="region of interest" description="Disordered" evidence="1">
    <location>
        <begin position="1"/>
        <end position="154"/>
    </location>
</feature>
<proteinExistence type="predicted"/>
<organism evidence="2 3">
    <name type="scientific">Psilocybe cyanescens</name>
    <dbReference type="NCBI Taxonomy" id="93625"/>
    <lineage>
        <taxon>Eukaryota</taxon>
        <taxon>Fungi</taxon>
        <taxon>Dikarya</taxon>
        <taxon>Basidiomycota</taxon>
        <taxon>Agaricomycotina</taxon>
        <taxon>Agaricomycetes</taxon>
        <taxon>Agaricomycetidae</taxon>
        <taxon>Agaricales</taxon>
        <taxon>Agaricineae</taxon>
        <taxon>Strophariaceae</taxon>
        <taxon>Psilocybe</taxon>
    </lineage>
</organism>
<comment type="caution">
    <text evidence="2">The sequence shown here is derived from an EMBL/GenBank/DDBJ whole genome shotgun (WGS) entry which is preliminary data.</text>
</comment>
<protein>
    <submittedName>
        <fullName evidence="2">Uncharacterized protein</fullName>
    </submittedName>
</protein>